<evidence type="ECO:0000256" key="6">
    <source>
        <dbReference type="ARBA" id="ARBA00022989"/>
    </source>
</evidence>
<dbReference type="EMBL" id="LGAV01000002">
    <property type="protein sequence ID" value="KOS15660.1"/>
    <property type="molecule type" value="Genomic_DNA"/>
</dbReference>
<feature type="domain" description="Membrane insertase YidC/Oxa/ALB C-terminal" evidence="12">
    <location>
        <begin position="120"/>
        <end position="316"/>
    </location>
</feature>
<evidence type="ECO:0000259" key="12">
    <source>
        <dbReference type="Pfam" id="PF02096"/>
    </source>
</evidence>
<keyword evidence="8 11" id="KW-0472">Membrane</keyword>
<evidence type="ECO:0000256" key="11">
    <source>
        <dbReference type="SAM" id="Phobius"/>
    </source>
</evidence>
<evidence type="ECO:0000256" key="5">
    <source>
        <dbReference type="ARBA" id="ARBA00022946"/>
    </source>
</evidence>
<evidence type="ECO:0000313" key="13">
    <source>
        <dbReference type="EMBL" id="KOS15660.1"/>
    </source>
</evidence>
<dbReference type="PANTHER" id="PTHR12428">
    <property type="entry name" value="OXA1"/>
    <property type="match status" value="1"/>
</dbReference>
<dbReference type="GeneID" id="28728709"/>
<name>A0A0M8MXB3_9BASI</name>
<keyword evidence="5" id="KW-0809">Transit peptide</keyword>
<evidence type="ECO:0000256" key="8">
    <source>
        <dbReference type="ARBA" id="ARBA00023136"/>
    </source>
</evidence>
<comment type="subcellular location">
    <subcellularLocation>
        <location evidence="9">Membrane</location>
        <topology evidence="9">Multi-pass membrane protein</topology>
    </subcellularLocation>
    <subcellularLocation>
        <location evidence="1">Mitochondrion inner membrane</location>
        <topology evidence="1">Multi-pass membrane protein</topology>
    </subcellularLocation>
</comment>
<dbReference type="STRING" id="77020.A0A0M8MXB3"/>
<sequence length="433" mass="47587">MPRYFSLGGQSSYNNEAARQQLFSQAQELKNVSAIAFEEGKETSSSALEEVKHLGQSVQERVSHANEAVTSTLSQDADMIHKASDFATNDLQAHGLGGWTPSGMLQHLLDGVQYLTDLPWWATIILVTCGIRLAIAPLLVYVQGNSIRLSNIQPQMQSLLKELQYAKSMGNQQEMQVSAMKVRKLLADNNASPFKSLLLPVVQMPIFLSFYFALNGLAKAPLPALTTGGVAWFPDLTAADPYYVLPILSSAMTLLVLETGAETGTTGMNQTPQARMIKNVLRGVTVLAAWFISSFPSAVLLYWTTTNTFSLVQLLALRTRFFKRLLRLPEKIEHPVQPHVKQKSFMEGIREGMGSNARPATPVRRPPPPSALRKAQETPQTMSQTRSRALDSLMTEGGASKASATTDAAREASSLEKQSRVAAARERRLRQRS</sequence>
<dbReference type="InterPro" id="IPR028055">
    <property type="entry name" value="YidC/Oxa/ALB_C"/>
</dbReference>
<dbReference type="GO" id="GO:0032977">
    <property type="term" value="F:membrane insertase activity"/>
    <property type="evidence" value="ECO:0007669"/>
    <property type="project" value="InterPro"/>
</dbReference>
<feature type="region of interest" description="Disordered" evidence="10">
    <location>
        <begin position="352"/>
        <end position="433"/>
    </location>
</feature>
<dbReference type="GO" id="GO:0005743">
    <property type="term" value="C:mitochondrial inner membrane"/>
    <property type="evidence" value="ECO:0007669"/>
    <property type="project" value="UniProtKB-SubCell"/>
</dbReference>
<dbReference type="InterPro" id="IPR001708">
    <property type="entry name" value="YidC/ALB3/OXA1/COX18"/>
</dbReference>
<evidence type="ECO:0000256" key="2">
    <source>
        <dbReference type="ARBA" id="ARBA00009877"/>
    </source>
</evidence>
<feature type="compositionally biased region" description="Polar residues" evidence="10">
    <location>
        <begin position="377"/>
        <end position="387"/>
    </location>
</feature>
<keyword evidence="7" id="KW-0496">Mitochondrion</keyword>
<dbReference type="AlphaFoldDB" id="A0A0M8MXB3"/>
<dbReference type="CDD" id="cd20069">
    <property type="entry name" value="5TM_Oxa1-like"/>
    <property type="match status" value="1"/>
</dbReference>
<evidence type="ECO:0000256" key="4">
    <source>
        <dbReference type="ARBA" id="ARBA00022792"/>
    </source>
</evidence>
<feature type="transmembrane region" description="Helical" evidence="11">
    <location>
        <begin position="280"/>
        <end position="303"/>
    </location>
</feature>
<proteinExistence type="inferred from homology"/>
<accession>A0A0M8MXB3</accession>
<gene>
    <name evidence="13" type="ORF">Malapachy_2342</name>
</gene>
<dbReference type="GO" id="GO:0032979">
    <property type="term" value="P:protein insertion into mitochondrial inner membrane from matrix"/>
    <property type="evidence" value="ECO:0007669"/>
    <property type="project" value="TreeGrafter"/>
</dbReference>
<evidence type="ECO:0000256" key="10">
    <source>
        <dbReference type="SAM" id="MobiDB-lite"/>
    </source>
</evidence>
<reference evidence="13 14" key="1">
    <citation type="submission" date="2015-07" db="EMBL/GenBank/DDBJ databases">
        <title>Draft Genome Sequence of Malassezia furfur CBS1878 and Malassezia pachydermatis CBS1879.</title>
        <authorList>
            <person name="Triana S."/>
            <person name="Ohm R."/>
            <person name="Gonzalez A."/>
            <person name="DeCock H."/>
            <person name="Restrepo S."/>
            <person name="Celis A."/>
        </authorList>
    </citation>
    <scope>NUCLEOTIDE SEQUENCE [LARGE SCALE GENOMIC DNA]</scope>
    <source>
        <strain evidence="13 14">CBS 1879</strain>
    </source>
</reference>
<dbReference type="Proteomes" id="UP000037751">
    <property type="component" value="Unassembled WGS sequence"/>
</dbReference>
<dbReference type="RefSeq" id="XP_017993292.1">
    <property type="nucleotide sequence ID" value="XM_018136834.1"/>
</dbReference>
<dbReference type="Pfam" id="PF02096">
    <property type="entry name" value="60KD_IMP"/>
    <property type="match status" value="1"/>
</dbReference>
<evidence type="ECO:0000256" key="7">
    <source>
        <dbReference type="ARBA" id="ARBA00023128"/>
    </source>
</evidence>
<feature type="compositionally biased region" description="Basic and acidic residues" evidence="10">
    <location>
        <begin position="408"/>
        <end position="426"/>
    </location>
</feature>
<dbReference type="OrthoDB" id="2148490at2759"/>
<feature type="transmembrane region" description="Helical" evidence="11">
    <location>
        <begin position="197"/>
        <end position="214"/>
    </location>
</feature>
<keyword evidence="3 9" id="KW-0812">Transmembrane</keyword>
<evidence type="ECO:0000313" key="14">
    <source>
        <dbReference type="Proteomes" id="UP000037751"/>
    </source>
</evidence>
<comment type="caution">
    <text evidence="13">The sequence shown here is derived from an EMBL/GenBank/DDBJ whole genome shotgun (WGS) entry which is preliminary data.</text>
</comment>
<comment type="similarity">
    <text evidence="2 9">Belongs to the OXA1/ALB3/YidC family.</text>
</comment>
<evidence type="ECO:0000256" key="3">
    <source>
        <dbReference type="ARBA" id="ARBA00022692"/>
    </source>
</evidence>
<feature type="transmembrane region" description="Helical" evidence="11">
    <location>
        <begin position="118"/>
        <end position="142"/>
    </location>
</feature>
<dbReference type="PANTHER" id="PTHR12428:SF66">
    <property type="entry name" value="MITOCHONDRIAL INNER MEMBRANE PROTEIN OXA1L"/>
    <property type="match status" value="1"/>
</dbReference>
<feature type="transmembrane region" description="Helical" evidence="11">
    <location>
        <begin position="242"/>
        <end position="260"/>
    </location>
</feature>
<keyword evidence="14" id="KW-1185">Reference proteome</keyword>
<organism evidence="13 14">
    <name type="scientific">Malassezia pachydermatis</name>
    <dbReference type="NCBI Taxonomy" id="77020"/>
    <lineage>
        <taxon>Eukaryota</taxon>
        <taxon>Fungi</taxon>
        <taxon>Dikarya</taxon>
        <taxon>Basidiomycota</taxon>
        <taxon>Ustilaginomycotina</taxon>
        <taxon>Malasseziomycetes</taxon>
        <taxon>Malasseziales</taxon>
        <taxon>Malasseziaceae</taxon>
        <taxon>Malassezia</taxon>
    </lineage>
</organism>
<evidence type="ECO:0000256" key="1">
    <source>
        <dbReference type="ARBA" id="ARBA00004448"/>
    </source>
</evidence>
<keyword evidence="4" id="KW-0999">Mitochondrion inner membrane</keyword>
<keyword evidence="6 11" id="KW-1133">Transmembrane helix</keyword>
<protein>
    <submittedName>
        <fullName evidence="13">Mitochondrial inner membrane protein oxa1l-like protein</fullName>
    </submittedName>
</protein>
<evidence type="ECO:0000256" key="9">
    <source>
        <dbReference type="RuleBase" id="RU003945"/>
    </source>
</evidence>
<dbReference type="NCBIfam" id="TIGR03592">
    <property type="entry name" value="yidC_oxa1_cterm"/>
    <property type="match status" value="1"/>
</dbReference>
<dbReference type="VEuPathDB" id="FungiDB:Malapachy_2342"/>